<dbReference type="KEGG" id="phal:H9I45_14195"/>
<gene>
    <name evidence="6" type="ORF">H9I45_14195</name>
</gene>
<dbReference type="PANTHER" id="PTHR12143">
    <property type="entry name" value="PEPTIDE N-GLYCANASE PNGASE -RELATED"/>
    <property type="match status" value="1"/>
</dbReference>
<reference evidence="6 7" key="1">
    <citation type="journal article" date="2016" name="Int. J. Syst. Evol. Microbiol.">
        <title>Polaribacter haliotis sp. nov., isolated from the gut of abalone Haliotis discus hannai.</title>
        <authorList>
            <person name="Kim Y.O."/>
            <person name="Park I.S."/>
            <person name="Park S."/>
            <person name="Nam B.H."/>
            <person name="Park J.M."/>
            <person name="Kim D.G."/>
            <person name="Yoon J.H."/>
        </authorList>
    </citation>
    <scope>NUCLEOTIDE SEQUENCE [LARGE SCALE GENOMIC DNA]</scope>
    <source>
        <strain evidence="6 7">KCTC 52418</strain>
    </source>
</reference>
<dbReference type="NCBIfam" id="TIGR01180">
    <property type="entry name" value="aman2_put"/>
    <property type="match status" value="1"/>
</dbReference>
<dbReference type="FunFam" id="3.30.2080.10:FF:000001">
    <property type="entry name" value="Alpha-1,2-mannosidase subfamily"/>
    <property type="match status" value="1"/>
</dbReference>
<dbReference type="Pfam" id="PF07971">
    <property type="entry name" value="Glyco_hydro_92"/>
    <property type="match status" value="1"/>
</dbReference>
<dbReference type="Gene3D" id="3.30.2080.10">
    <property type="entry name" value="GH92 mannosidase domain"/>
    <property type="match status" value="1"/>
</dbReference>
<dbReference type="PANTHER" id="PTHR12143:SF39">
    <property type="entry name" value="SECRETED PROTEIN"/>
    <property type="match status" value="1"/>
</dbReference>
<evidence type="ECO:0000256" key="2">
    <source>
        <dbReference type="ARBA" id="ARBA00011245"/>
    </source>
</evidence>
<dbReference type="Proteomes" id="UP000516764">
    <property type="component" value="Chromosome"/>
</dbReference>
<feature type="domain" description="Glycosyl hydrolase family 92 N-terminal" evidence="5">
    <location>
        <begin position="31"/>
        <end position="261"/>
    </location>
</feature>
<sequence length="745" mass="85262">MQKQGFFFIIILVLFFNCTKEKNDAIKLTGFVNPFIGSDGPGNTYPGATMPFGMVQLSPDIGIPGWDRIAGYYYQDSIISGFSHMHLTGTGAGDLYDILVMPTNSKFSKRIKENNFKPFSSFSHDKETASPGYYAVDLLDYNIKAEVTATNRTGIHKYTFPKDSLSQIHVDLGYALNWDSPTDTQIKVVNNTTIRGYRKSTGWAKDQRVYFQIEVSKPFKSYELYQNDSLVSDVAKGKNTKIILNYATDKGEEIILKTGLSTGNIEGAKLSLEKEAPHFNFEEYRKQADEIWEKQLQKIKIESKDSTKKHIFYTMLYQSMLAPTLLSDLNGNYKGANDTIMNAGDFNRYDTFSLWDTYRAAHPLYTILHPNKVSDMIKSMLAHYKETGLLPVWSMQGNETNMMIGYHAVPVVVDAYFKGIDFNTELAYEACKASAMDNARQIDTYKELGFVPIDVKHENWSVSKTLEYAYDDWCIAKFAEKLGKEEDYQYFLKRSENWRNVYDEQSSFMRPKYKEGNFIEKFIPKEYTPYFCESNAWQYVWNVPQNLEGLIKTIGGEERFEQKLDSMFSLNPLPEDKLPIFSTGMIGQYAHGNEPSHHVGYLYNYINKPWKAQSIIREILETQYKNEPNGHCGNEDCGQMSSWYVLSSLGFYPVNPAQGMYSFGSPIFDKATINLENGNQFTVEAINNSTENKYIQSITLNEKEINRNYIRHSEIANGGKLVFKMGNKPAVNKTYNLGISSKIYQ</sequence>
<protein>
    <submittedName>
        <fullName evidence="6">GH92 family glycosyl hydrolase</fullName>
        <ecNumber evidence="6">3.2.1.-</ecNumber>
    </submittedName>
</protein>
<dbReference type="RefSeq" id="WP_088354470.1">
    <property type="nucleotide sequence ID" value="NZ_CP061813.1"/>
</dbReference>
<dbReference type="FunFam" id="1.20.1050.60:FF:000001">
    <property type="entry name" value="Putative alpha-1,2-mannosidase"/>
    <property type="match status" value="1"/>
</dbReference>
<evidence type="ECO:0000259" key="4">
    <source>
        <dbReference type="Pfam" id="PF07971"/>
    </source>
</evidence>
<dbReference type="InterPro" id="IPR008928">
    <property type="entry name" value="6-hairpin_glycosidase_sf"/>
</dbReference>
<evidence type="ECO:0000256" key="3">
    <source>
        <dbReference type="ARBA" id="ARBA00022837"/>
    </source>
</evidence>
<keyword evidence="3" id="KW-0106">Calcium</keyword>
<evidence type="ECO:0000313" key="6">
    <source>
        <dbReference type="EMBL" id="QOD60477.1"/>
    </source>
</evidence>
<dbReference type="InterPro" id="IPR012939">
    <property type="entry name" value="Glyco_hydro_92"/>
</dbReference>
<dbReference type="SUPFAM" id="SSF48208">
    <property type="entry name" value="Six-hairpin glycosidases"/>
    <property type="match status" value="1"/>
</dbReference>
<keyword evidence="6" id="KW-0378">Hydrolase</keyword>
<organism evidence="6 7">
    <name type="scientific">Polaribacter haliotis</name>
    <dbReference type="NCBI Taxonomy" id="1888915"/>
    <lineage>
        <taxon>Bacteria</taxon>
        <taxon>Pseudomonadati</taxon>
        <taxon>Bacteroidota</taxon>
        <taxon>Flavobacteriia</taxon>
        <taxon>Flavobacteriales</taxon>
        <taxon>Flavobacteriaceae</taxon>
    </lineage>
</organism>
<dbReference type="GO" id="GO:0000224">
    <property type="term" value="F:peptide-N4-(N-acetyl-beta-glucosaminyl)asparagine amidase activity"/>
    <property type="evidence" value="ECO:0007669"/>
    <property type="project" value="TreeGrafter"/>
</dbReference>
<dbReference type="InterPro" id="IPR041371">
    <property type="entry name" value="GH92_N"/>
</dbReference>
<comment type="subunit">
    <text evidence="2">Monomer.</text>
</comment>
<evidence type="ECO:0000313" key="7">
    <source>
        <dbReference type="Proteomes" id="UP000516764"/>
    </source>
</evidence>
<accession>A0A7L8AEV8</accession>
<dbReference type="GO" id="GO:0005975">
    <property type="term" value="P:carbohydrate metabolic process"/>
    <property type="evidence" value="ECO:0007669"/>
    <property type="project" value="InterPro"/>
</dbReference>
<dbReference type="Pfam" id="PF17678">
    <property type="entry name" value="Glyco_hydro_92N"/>
    <property type="match status" value="1"/>
</dbReference>
<dbReference type="InterPro" id="IPR005887">
    <property type="entry name" value="GH92_a_mannosidase_put"/>
</dbReference>
<dbReference type="Gene3D" id="2.70.98.10">
    <property type="match status" value="1"/>
</dbReference>
<dbReference type="GO" id="GO:0030246">
    <property type="term" value="F:carbohydrate binding"/>
    <property type="evidence" value="ECO:0007669"/>
    <property type="project" value="InterPro"/>
</dbReference>
<dbReference type="InterPro" id="IPR050883">
    <property type="entry name" value="PNGase"/>
</dbReference>
<dbReference type="OrthoDB" id="9804511at2"/>
<name>A0A7L8AEV8_9FLAO</name>
<dbReference type="GO" id="GO:0005829">
    <property type="term" value="C:cytosol"/>
    <property type="evidence" value="ECO:0007669"/>
    <property type="project" value="TreeGrafter"/>
</dbReference>
<keyword evidence="6" id="KW-0326">Glycosidase</keyword>
<dbReference type="Gene3D" id="1.20.1050.60">
    <property type="entry name" value="alpha-1,2-mannosidase"/>
    <property type="match status" value="1"/>
</dbReference>
<dbReference type="GO" id="GO:0006516">
    <property type="term" value="P:glycoprotein catabolic process"/>
    <property type="evidence" value="ECO:0007669"/>
    <property type="project" value="TreeGrafter"/>
</dbReference>
<proteinExistence type="predicted"/>
<evidence type="ECO:0000256" key="1">
    <source>
        <dbReference type="ARBA" id="ARBA00001913"/>
    </source>
</evidence>
<evidence type="ECO:0000259" key="5">
    <source>
        <dbReference type="Pfam" id="PF17678"/>
    </source>
</evidence>
<keyword evidence="7" id="KW-1185">Reference proteome</keyword>
<dbReference type="InterPro" id="IPR014718">
    <property type="entry name" value="GH-type_carb-bd"/>
</dbReference>
<dbReference type="GO" id="GO:0016798">
    <property type="term" value="F:hydrolase activity, acting on glycosyl bonds"/>
    <property type="evidence" value="ECO:0007669"/>
    <property type="project" value="UniProtKB-KW"/>
</dbReference>
<feature type="domain" description="Glycosyl hydrolase family 92" evidence="4">
    <location>
        <begin position="268"/>
        <end position="727"/>
    </location>
</feature>
<dbReference type="EC" id="3.2.1.-" evidence="6"/>
<dbReference type="Gene3D" id="1.20.1610.10">
    <property type="entry name" value="alpha-1,2-mannosidases domains"/>
    <property type="match status" value="1"/>
</dbReference>
<dbReference type="AlphaFoldDB" id="A0A7L8AEV8"/>
<dbReference type="EMBL" id="CP061813">
    <property type="protein sequence ID" value="QOD60477.1"/>
    <property type="molecule type" value="Genomic_DNA"/>
</dbReference>
<comment type="cofactor">
    <cofactor evidence="1">
        <name>Ca(2+)</name>
        <dbReference type="ChEBI" id="CHEBI:29108"/>
    </cofactor>
</comment>